<feature type="compositionally biased region" description="Polar residues" evidence="3">
    <location>
        <begin position="627"/>
        <end position="637"/>
    </location>
</feature>
<feature type="compositionally biased region" description="Low complexity" evidence="3">
    <location>
        <begin position="84"/>
        <end position="94"/>
    </location>
</feature>
<feature type="region of interest" description="Disordered" evidence="3">
    <location>
        <begin position="421"/>
        <end position="527"/>
    </location>
</feature>
<feature type="compositionally biased region" description="Polar residues" evidence="3">
    <location>
        <begin position="451"/>
        <end position="464"/>
    </location>
</feature>
<dbReference type="Proteomes" id="UP001163828">
    <property type="component" value="Unassembled WGS sequence"/>
</dbReference>
<feature type="region of interest" description="Disordered" evidence="3">
    <location>
        <begin position="595"/>
        <end position="655"/>
    </location>
</feature>
<dbReference type="Gene3D" id="1.10.10.60">
    <property type="entry name" value="Homeodomain-like"/>
    <property type="match status" value="2"/>
</dbReference>
<feature type="compositionally biased region" description="Low complexity" evidence="3">
    <location>
        <begin position="469"/>
        <end position="484"/>
    </location>
</feature>
<dbReference type="EMBL" id="MU790507">
    <property type="protein sequence ID" value="KAJ4001722.1"/>
    <property type="molecule type" value="Genomic_DNA"/>
</dbReference>
<feature type="compositionally biased region" description="Acidic residues" evidence="3">
    <location>
        <begin position="427"/>
        <end position="442"/>
    </location>
</feature>
<dbReference type="SMART" id="SM00674">
    <property type="entry name" value="CENPB"/>
    <property type="match status" value="1"/>
</dbReference>
<comment type="caution">
    <text evidence="5">The sequence shown here is derived from an EMBL/GenBank/DDBJ whole genome shotgun (WGS) entry which is preliminary data.</text>
</comment>
<keyword evidence="1" id="KW-0238">DNA-binding</keyword>
<feature type="region of interest" description="Disordered" evidence="3">
    <location>
        <begin position="23"/>
        <end position="125"/>
    </location>
</feature>
<feature type="compositionally biased region" description="Low complexity" evidence="3">
    <location>
        <begin position="45"/>
        <end position="60"/>
    </location>
</feature>
<dbReference type="InterPro" id="IPR050863">
    <property type="entry name" value="CenT-Element_Derived"/>
</dbReference>
<evidence type="ECO:0000259" key="4">
    <source>
        <dbReference type="PROSITE" id="PS51253"/>
    </source>
</evidence>
<evidence type="ECO:0000313" key="5">
    <source>
        <dbReference type="EMBL" id="KAJ4001722.1"/>
    </source>
</evidence>
<evidence type="ECO:0000313" key="6">
    <source>
        <dbReference type="Proteomes" id="UP001163828"/>
    </source>
</evidence>
<keyword evidence="2" id="KW-0539">Nucleus</keyword>
<feature type="compositionally biased region" description="Basic and acidic residues" evidence="3">
    <location>
        <begin position="595"/>
        <end position="604"/>
    </location>
</feature>
<dbReference type="Pfam" id="PF03221">
    <property type="entry name" value="HTH_Tnp_Tc5"/>
    <property type="match status" value="1"/>
</dbReference>
<dbReference type="InterPro" id="IPR007889">
    <property type="entry name" value="HTH_Psq"/>
</dbReference>
<protein>
    <recommendedName>
        <fullName evidence="4">HTH CENPB-type domain-containing protein</fullName>
    </recommendedName>
</protein>
<feature type="compositionally biased region" description="Low complexity" evidence="3">
    <location>
        <begin position="113"/>
        <end position="125"/>
    </location>
</feature>
<accession>A0ABQ8QSR4</accession>
<feature type="domain" description="HTH CENPB-type" evidence="4">
    <location>
        <begin position="275"/>
        <end position="369"/>
    </location>
</feature>
<keyword evidence="6" id="KW-1185">Reference proteome</keyword>
<feature type="region of interest" description="Disordered" evidence="3">
    <location>
        <begin position="176"/>
        <end position="196"/>
    </location>
</feature>
<feature type="compositionally biased region" description="Low complexity" evidence="3">
    <location>
        <begin position="179"/>
        <end position="193"/>
    </location>
</feature>
<feature type="compositionally biased region" description="Low complexity" evidence="3">
    <location>
        <begin position="638"/>
        <end position="651"/>
    </location>
</feature>
<dbReference type="PROSITE" id="PS51253">
    <property type="entry name" value="HTH_CENPB"/>
    <property type="match status" value="1"/>
</dbReference>
<evidence type="ECO:0000256" key="2">
    <source>
        <dbReference type="ARBA" id="ARBA00023242"/>
    </source>
</evidence>
<dbReference type="PANTHER" id="PTHR19303:SF70">
    <property type="entry name" value="HTH CENPB-TYPE DOMAIN-CONTAINING PROTEIN"/>
    <property type="match status" value="1"/>
</dbReference>
<dbReference type="InterPro" id="IPR009057">
    <property type="entry name" value="Homeodomain-like_sf"/>
</dbReference>
<name>A0ABQ8QSR4_9AGAR</name>
<proteinExistence type="predicted"/>
<feature type="compositionally biased region" description="Low complexity" evidence="3">
    <location>
        <begin position="492"/>
        <end position="505"/>
    </location>
</feature>
<dbReference type="SUPFAM" id="SSF46689">
    <property type="entry name" value="Homeodomain-like"/>
    <property type="match status" value="2"/>
</dbReference>
<gene>
    <name evidence="5" type="ORF">F5050DRAFT_1708077</name>
</gene>
<evidence type="ECO:0000256" key="3">
    <source>
        <dbReference type="SAM" id="MobiDB-lite"/>
    </source>
</evidence>
<organism evidence="5 6">
    <name type="scientific">Lentinula boryana</name>
    <dbReference type="NCBI Taxonomy" id="40481"/>
    <lineage>
        <taxon>Eukaryota</taxon>
        <taxon>Fungi</taxon>
        <taxon>Dikarya</taxon>
        <taxon>Basidiomycota</taxon>
        <taxon>Agaricomycotina</taxon>
        <taxon>Agaricomycetes</taxon>
        <taxon>Agaricomycetidae</taxon>
        <taxon>Agaricales</taxon>
        <taxon>Marasmiineae</taxon>
        <taxon>Omphalotaceae</taxon>
        <taxon>Lentinula</taxon>
    </lineage>
</organism>
<evidence type="ECO:0000256" key="1">
    <source>
        <dbReference type="ARBA" id="ARBA00023125"/>
    </source>
</evidence>
<dbReference type="Pfam" id="PF04218">
    <property type="entry name" value="CENP-B_N"/>
    <property type="match status" value="1"/>
</dbReference>
<reference evidence="5" key="1">
    <citation type="submission" date="2022-08" db="EMBL/GenBank/DDBJ databases">
        <authorList>
            <consortium name="DOE Joint Genome Institute"/>
            <person name="Min B."/>
            <person name="Riley R."/>
            <person name="Sierra-Patev S."/>
            <person name="Naranjo-Ortiz M."/>
            <person name="Looney B."/>
            <person name="Konkel Z."/>
            <person name="Slot J.C."/>
            <person name="Sakamoto Y."/>
            <person name="Steenwyk J.L."/>
            <person name="Rokas A."/>
            <person name="Carro J."/>
            <person name="Camarero S."/>
            <person name="Ferreira P."/>
            <person name="Molpeceres G."/>
            <person name="Ruiz-Duenas F.J."/>
            <person name="Serrano A."/>
            <person name="Henrissat B."/>
            <person name="Drula E."/>
            <person name="Hughes K.W."/>
            <person name="Mata J.L."/>
            <person name="Ishikawa N.K."/>
            <person name="Vargas-Isla R."/>
            <person name="Ushijima S."/>
            <person name="Smith C.A."/>
            <person name="Ahrendt S."/>
            <person name="Andreopoulos W."/>
            <person name="He G."/>
            <person name="Labutti K."/>
            <person name="Lipzen A."/>
            <person name="Ng V."/>
            <person name="Sandor L."/>
            <person name="Barry K."/>
            <person name="Martinez A.T."/>
            <person name="Xiao Y."/>
            <person name="Gibbons J.G."/>
            <person name="Terashima K."/>
            <person name="Hibbett D.S."/>
            <person name="Grigoriev I.V."/>
        </authorList>
    </citation>
    <scope>NUCLEOTIDE SEQUENCE</scope>
    <source>
        <strain evidence="5">TFB10827</strain>
    </source>
</reference>
<dbReference type="InterPro" id="IPR006600">
    <property type="entry name" value="HTH_CenpB_DNA-bd_dom"/>
</dbReference>
<dbReference type="PANTHER" id="PTHR19303">
    <property type="entry name" value="TRANSPOSON"/>
    <property type="match status" value="1"/>
</dbReference>
<sequence length="742" mass="81872">MSFAHRSMNGDADFADNYQQLAGSSSHQSCESVIAGHPDYPSPAPSISSSANSPSAYSFPESQLESSIGPSVPNRIMTRGQRKAAAAMNAGATAPNRSQTPRFNTAYPLTPDSLSSTSATSSSVIARQSTASPALSSMSSHSAQRLVQQQHLQYQMSMSPAATAISPTAYGFHLPGPHPNSLLSSTSSQPPSNAVITRPYAKPKQRKQRLFNVDRKAICEYHIAHPNEKQELIARQYGVERSTISKILKHKEKWLNMELGDARGCGTNGTGLPLRLAKHRPSKFPPVEFELQRWLVEISDKHYASLPDPSTHPFDPQNPPPLHGPFSDASLREKARAIARSHGITPEQFKASSGWVENFKQRHGIKNGFWGGYLRNVQGRNAMAARGIGLCFPSTTPAPPPLASALASKLPTKDYMYLSSESKAETLEEESDTEDENDEEPNMTDLAYHQPPSSLSHLRGTTISRPPWSTDSSSTSTSGESLTSPHSGHIYSSRPPWSSTSTTSHPPTPTEPISEIYRRQHRRSVSGLSVATMDSEFPFEHMSQGQSHVHHAPNMIKESQTQHSHQQHQDQLESHYPAESHQTSYTYTGVDQSIRSEHTHHPTPDESVSSTAGLECFSSEYPPPDMRQQQNQANSDNSFQQSSVQHVSHPQFEQDMHPRPEMHMQNVIEAPMPPPPPISDNSMPTLSECEEYLTKLCRYVDEGPGQGMLSLRRRDWLRKLKVVFFEAGSGIPITPDSDEENS</sequence>